<evidence type="ECO:0000313" key="2">
    <source>
        <dbReference type="Proteomes" id="UP001175226"/>
    </source>
</evidence>
<comment type="caution">
    <text evidence="1">The sequence shown here is derived from an EMBL/GenBank/DDBJ whole genome shotgun (WGS) entry which is preliminary data.</text>
</comment>
<dbReference type="EMBL" id="JAUEPT010000047">
    <property type="protein sequence ID" value="KAK0437614.1"/>
    <property type="molecule type" value="Genomic_DNA"/>
</dbReference>
<evidence type="ECO:0000313" key="1">
    <source>
        <dbReference type="EMBL" id="KAK0437614.1"/>
    </source>
</evidence>
<keyword evidence="2" id="KW-1185">Reference proteome</keyword>
<sequence>MNNLDLSEGAIVMPFVKTLKFEERKWEGVMARLLNSFTHPSITFLSLTFSKVSISTFPTTFDASTTLTSLSINCDLSHANNSTLFLVFLKSTPNVMVLRLSAAGIPNNMLHGLTLMEGKDSLLPSLLVLKIAPGVPLCEVKLFIGMLESRCTKDEDDNKKGTRSDLSTGG</sequence>
<protein>
    <submittedName>
        <fullName evidence="1">Uncharacterized protein</fullName>
    </submittedName>
</protein>
<dbReference type="AlphaFoldDB" id="A0AA39ML11"/>
<name>A0AA39ML11_9AGAR</name>
<gene>
    <name evidence="1" type="ORF">EV421DRAFT_1907105</name>
</gene>
<organism evidence="1 2">
    <name type="scientific">Armillaria borealis</name>
    <dbReference type="NCBI Taxonomy" id="47425"/>
    <lineage>
        <taxon>Eukaryota</taxon>
        <taxon>Fungi</taxon>
        <taxon>Dikarya</taxon>
        <taxon>Basidiomycota</taxon>
        <taxon>Agaricomycotina</taxon>
        <taxon>Agaricomycetes</taxon>
        <taxon>Agaricomycetidae</taxon>
        <taxon>Agaricales</taxon>
        <taxon>Marasmiineae</taxon>
        <taxon>Physalacriaceae</taxon>
        <taxon>Armillaria</taxon>
    </lineage>
</organism>
<dbReference type="Proteomes" id="UP001175226">
    <property type="component" value="Unassembled WGS sequence"/>
</dbReference>
<reference evidence="1" key="1">
    <citation type="submission" date="2023-06" db="EMBL/GenBank/DDBJ databases">
        <authorList>
            <consortium name="Lawrence Berkeley National Laboratory"/>
            <person name="Ahrendt S."/>
            <person name="Sahu N."/>
            <person name="Indic B."/>
            <person name="Wong-Bajracharya J."/>
            <person name="Merenyi Z."/>
            <person name="Ke H.-M."/>
            <person name="Monk M."/>
            <person name="Kocsube S."/>
            <person name="Drula E."/>
            <person name="Lipzen A."/>
            <person name="Balint B."/>
            <person name="Henrissat B."/>
            <person name="Andreopoulos B."/>
            <person name="Martin F.M."/>
            <person name="Harder C.B."/>
            <person name="Rigling D."/>
            <person name="Ford K.L."/>
            <person name="Foster G.D."/>
            <person name="Pangilinan J."/>
            <person name="Papanicolaou A."/>
            <person name="Barry K."/>
            <person name="LaButti K."/>
            <person name="Viragh M."/>
            <person name="Koriabine M."/>
            <person name="Yan M."/>
            <person name="Riley R."/>
            <person name="Champramary S."/>
            <person name="Plett K.L."/>
            <person name="Tsai I.J."/>
            <person name="Slot J."/>
            <person name="Sipos G."/>
            <person name="Plett J."/>
            <person name="Nagy L.G."/>
            <person name="Grigoriev I.V."/>
        </authorList>
    </citation>
    <scope>NUCLEOTIDE SEQUENCE</scope>
    <source>
        <strain evidence="1">FPL87.14</strain>
    </source>
</reference>
<accession>A0AA39ML11</accession>
<proteinExistence type="predicted"/>